<feature type="domain" description="DUF6546" evidence="1">
    <location>
        <begin position="283"/>
        <end position="483"/>
    </location>
</feature>
<proteinExistence type="predicted"/>
<sequence>MSSSPPLPIVNENGVNWSLIPSELREMILKAIVRCKNPGWGSHAAVSKEWQSVIEVENFCRLKLRYECVFQLEHMVAPERQKLVRHIWLNIGLFDYNCGNCHIRENRYNRESNNIKIETALGRLFSVICHWPWQPEKGLKLELNAYSDSDSQHFFQHYYIGAEHEESPEEVRPNRVLARQLPAHDPTHGWIDDQRVFVPPTESIWRLFSAMFLTGFRESPRVAAVTSLVIRRQLRRCFSPFTLQVLLDKLPCLLEISYESWRTWNEDWKEIFFPSKSIFSRWIPRSVKRIVIFEDTNDDITTAMNFYADPLWDSSALDSQIGKVFADRSLQLEQLAASFMTDARHFFHHCQKSSVWPRLQSLALTTSLLCSTSSRERAAALLRAAAKSALNMPKLHTMALWYGARREACAFIYKIKAGTASITARSTWYMDLNHYPGVITAWNNVSFKALHRDIHVSQDPIQEVIESHGDAIHYLRLPCTVIDTVSLWQIRREAARGRISVN</sequence>
<evidence type="ECO:0000313" key="2">
    <source>
        <dbReference type="EMBL" id="KAF3073776.1"/>
    </source>
</evidence>
<protein>
    <recommendedName>
        <fullName evidence="1">DUF6546 domain-containing protein</fullName>
    </recommendedName>
</protein>
<accession>A0A9P4XH00</accession>
<dbReference type="Proteomes" id="UP000801864">
    <property type="component" value="Unassembled WGS sequence"/>
</dbReference>
<name>A0A9P4XH00_9HYPO</name>
<dbReference type="InterPro" id="IPR046676">
    <property type="entry name" value="DUF6546"/>
</dbReference>
<dbReference type="AlphaFoldDB" id="A0A9P4XH00"/>
<evidence type="ECO:0000259" key="1">
    <source>
        <dbReference type="Pfam" id="PF20183"/>
    </source>
</evidence>
<dbReference type="Pfam" id="PF20183">
    <property type="entry name" value="DUF6546"/>
    <property type="match status" value="1"/>
</dbReference>
<comment type="caution">
    <text evidence="2">The sequence shown here is derived from an EMBL/GenBank/DDBJ whole genome shotgun (WGS) entry which is preliminary data.</text>
</comment>
<dbReference type="EMBL" id="QLNT01000006">
    <property type="protein sequence ID" value="KAF3073776.1"/>
    <property type="molecule type" value="Genomic_DNA"/>
</dbReference>
<keyword evidence="3" id="KW-1185">Reference proteome</keyword>
<evidence type="ECO:0000313" key="3">
    <source>
        <dbReference type="Proteomes" id="UP000801864"/>
    </source>
</evidence>
<organism evidence="2 3">
    <name type="scientific">Trichoderma lentiforme</name>
    <dbReference type="NCBI Taxonomy" id="1567552"/>
    <lineage>
        <taxon>Eukaryota</taxon>
        <taxon>Fungi</taxon>
        <taxon>Dikarya</taxon>
        <taxon>Ascomycota</taxon>
        <taxon>Pezizomycotina</taxon>
        <taxon>Sordariomycetes</taxon>
        <taxon>Hypocreomycetidae</taxon>
        <taxon>Hypocreales</taxon>
        <taxon>Hypocreaceae</taxon>
        <taxon>Trichoderma</taxon>
    </lineage>
</organism>
<reference evidence="2 3" key="1">
    <citation type="submission" date="2018-06" db="EMBL/GenBank/DDBJ databases">
        <title>Genome analysis of cellulolytic fungus Trichoderma lentiforme CFAM-422.</title>
        <authorList>
            <person name="Steindorff A.S."/>
            <person name="Formighieri E.F."/>
            <person name="Midorikawa G.E.O."/>
            <person name="Tamietti M.S."/>
            <person name="Ramos E.Z."/>
            <person name="Silva A.S."/>
            <person name="Bon E.P.S."/>
            <person name="Mendes T.D."/>
            <person name="Damaso M.C.T."/>
            <person name="Favaro L.C.L."/>
        </authorList>
    </citation>
    <scope>NUCLEOTIDE SEQUENCE [LARGE SCALE GENOMIC DNA]</scope>
    <source>
        <strain evidence="2 3">CFAM-422</strain>
    </source>
</reference>
<gene>
    <name evidence="2" type="ORF">CFAM422_004197</name>
</gene>